<accession>A0ABQ4FQ30</accession>
<dbReference type="SUPFAM" id="SSF103473">
    <property type="entry name" value="MFS general substrate transporter"/>
    <property type="match status" value="1"/>
</dbReference>
<dbReference type="InterPro" id="IPR011701">
    <property type="entry name" value="MFS"/>
</dbReference>
<feature type="transmembrane region" description="Helical" evidence="6">
    <location>
        <begin position="255"/>
        <end position="276"/>
    </location>
</feature>
<dbReference type="PANTHER" id="PTHR23501:SF197">
    <property type="entry name" value="COMD"/>
    <property type="match status" value="1"/>
</dbReference>
<dbReference type="Pfam" id="PF07690">
    <property type="entry name" value="MFS_1"/>
    <property type="match status" value="1"/>
</dbReference>
<dbReference type="Gene3D" id="1.20.1720.10">
    <property type="entry name" value="Multidrug resistance protein D"/>
    <property type="match status" value="1"/>
</dbReference>
<comment type="caution">
    <text evidence="8">The sequence shown here is derived from an EMBL/GenBank/DDBJ whole genome shotgun (WGS) entry which is preliminary data.</text>
</comment>
<dbReference type="SUPFAM" id="SSF49478">
    <property type="entry name" value="Cna protein B-type domain"/>
    <property type="match status" value="1"/>
</dbReference>
<protein>
    <submittedName>
        <fullName evidence="8">MFS transporter</fullName>
    </submittedName>
</protein>
<evidence type="ECO:0000256" key="3">
    <source>
        <dbReference type="ARBA" id="ARBA00022989"/>
    </source>
</evidence>
<feature type="transmembrane region" description="Helical" evidence="6">
    <location>
        <begin position="192"/>
        <end position="211"/>
    </location>
</feature>
<keyword evidence="4 6" id="KW-0472">Membrane</keyword>
<feature type="transmembrane region" description="Helical" evidence="6">
    <location>
        <begin position="39"/>
        <end position="62"/>
    </location>
</feature>
<feature type="region of interest" description="Disordered" evidence="5">
    <location>
        <begin position="527"/>
        <end position="591"/>
    </location>
</feature>
<organism evidence="8 9">
    <name type="scientific">Microbispora amethystogenes</name>
    <dbReference type="NCBI Taxonomy" id="1427754"/>
    <lineage>
        <taxon>Bacteria</taxon>
        <taxon>Bacillati</taxon>
        <taxon>Actinomycetota</taxon>
        <taxon>Actinomycetes</taxon>
        <taxon>Streptosporangiales</taxon>
        <taxon>Streptosporangiaceae</taxon>
        <taxon>Microbispora</taxon>
    </lineage>
</organism>
<name>A0ABQ4FQ30_9ACTN</name>
<keyword evidence="9" id="KW-1185">Reference proteome</keyword>
<evidence type="ECO:0000256" key="4">
    <source>
        <dbReference type="ARBA" id="ARBA00023136"/>
    </source>
</evidence>
<feature type="transmembrane region" description="Helical" evidence="6">
    <location>
        <begin position="329"/>
        <end position="349"/>
    </location>
</feature>
<feature type="domain" description="Major facilitator superfamily (MFS) profile" evidence="7">
    <location>
        <begin position="39"/>
        <end position="521"/>
    </location>
</feature>
<evidence type="ECO:0000259" key="7">
    <source>
        <dbReference type="PROSITE" id="PS50850"/>
    </source>
</evidence>
<feature type="transmembrane region" description="Helical" evidence="6">
    <location>
        <begin position="104"/>
        <end position="122"/>
    </location>
</feature>
<dbReference type="Gene3D" id="2.60.40.1120">
    <property type="entry name" value="Carboxypeptidase-like, regulatory domain"/>
    <property type="match status" value="1"/>
</dbReference>
<evidence type="ECO:0000256" key="5">
    <source>
        <dbReference type="SAM" id="MobiDB-lite"/>
    </source>
</evidence>
<dbReference type="InterPro" id="IPR036259">
    <property type="entry name" value="MFS_trans_sf"/>
</dbReference>
<proteinExistence type="predicted"/>
<dbReference type="InterPro" id="IPR008969">
    <property type="entry name" value="CarboxyPept-like_regulatory"/>
</dbReference>
<feature type="transmembrane region" description="Helical" evidence="6">
    <location>
        <begin position="297"/>
        <end position="317"/>
    </location>
</feature>
<keyword evidence="2 6" id="KW-0812">Transmembrane</keyword>
<evidence type="ECO:0000313" key="8">
    <source>
        <dbReference type="EMBL" id="GIH36909.1"/>
    </source>
</evidence>
<feature type="compositionally biased region" description="Low complexity" evidence="5">
    <location>
        <begin position="562"/>
        <end position="578"/>
    </location>
</feature>
<evidence type="ECO:0000313" key="9">
    <source>
        <dbReference type="Proteomes" id="UP000651728"/>
    </source>
</evidence>
<gene>
    <name evidence="8" type="ORF">Mam01_70730</name>
</gene>
<feature type="transmembrane region" description="Helical" evidence="6">
    <location>
        <begin position="232"/>
        <end position="249"/>
    </location>
</feature>
<reference evidence="8 9" key="1">
    <citation type="submission" date="2021-01" db="EMBL/GenBank/DDBJ databases">
        <title>Whole genome shotgun sequence of Microbispora amethystogenes NBRC 101907.</title>
        <authorList>
            <person name="Komaki H."/>
            <person name="Tamura T."/>
        </authorList>
    </citation>
    <scope>NUCLEOTIDE SEQUENCE [LARGE SCALE GENOMIC DNA]</scope>
    <source>
        <strain evidence="8 9">NBRC 101907</strain>
    </source>
</reference>
<feature type="transmembrane region" description="Helical" evidence="6">
    <location>
        <begin position="166"/>
        <end position="186"/>
    </location>
</feature>
<dbReference type="Gene3D" id="1.20.1250.20">
    <property type="entry name" value="MFS general substrate transporter like domains"/>
    <property type="match status" value="1"/>
</dbReference>
<evidence type="ECO:0000256" key="6">
    <source>
        <dbReference type="SAM" id="Phobius"/>
    </source>
</evidence>
<feature type="transmembrane region" description="Helical" evidence="6">
    <location>
        <begin position="74"/>
        <end position="92"/>
    </location>
</feature>
<dbReference type="InterPro" id="IPR020846">
    <property type="entry name" value="MFS_dom"/>
</dbReference>
<feature type="transmembrane region" description="Helical" evidence="6">
    <location>
        <begin position="498"/>
        <end position="516"/>
    </location>
</feature>
<dbReference type="PANTHER" id="PTHR23501">
    <property type="entry name" value="MAJOR FACILITATOR SUPERFAMILY"/>
    <property type="match status" value="1"/>
</dbReference>
<dbReference type="Proteomes" id="UP000651728">
    <property type="component" value="Unassembled WGS sequence"/>
</dbReference>
<dbReference type="Pfam" id="PF13620">
    <property type="entry name" value="CarboxypepD_reg"/>
    <property type="match status" value="3"/>
</dbReference>
<feature type="transmembrane region" description="Helical" evidence="6">
    <location>
        <begin position="134"/>
        <end position="154"/>
    </location>
</feature>
<evidence type="ECO:0000256" key="1">
    <source>
        <dbReference type="ARBA" id="ARBA00004651"/>
    </source>
</evidence>
<evidence type="ECO:0000256" key="2">
    <source>
        <dbReference type="ARBA" id="ARBA00022692"/>
    </source>
</evidence>
<dbReference type="Gene3D" id="2.60.40.10">
    <property type="entry name" value="Immunoglobulins"/>
    <property type="match status" value="1"/>
</dbReference>
<dbReference type="InterPro" id="IPR013783">
    <property type="entry name" value="Ig-like_fold"/>
</dbReference>
<sequence length="879" mass="91658">MLRETKFKHRGALMANAMTRETPPGAAAPAMTHREILEALSGLMLGMFVAILSSTVVANALPTITAELHADETTYTWVITATLLATTVSTPIWGKLADLFSKKLLIQLGLTVYVIGSAIAGLSQNPSMLIAARVVQGLGVGGLTALAQVIMAAMIPPRERGRYSGYLGAVFAVGTIGGPLIGGLIVDTSWLGWRWCFYVGVPFAIISLIVLQKTLHLPVVKRDVRIDWGGSVLIAASVSLLLVWVSFAGTKYDWLSWQTGAMVGGAVVLAALFLLVETKAREPIVPLHLFRIRTISLAVVASVLVGVGMFGGTTFLSQYFQLARGETPTVAGLMTLPMILGLALSSTVSGQIITRTGRWKVFLVAGTFFLTAGFALMGMLRYDTDYWLVAVFMFLVGMGIGMSQQNLVLAVQNQVRAEELGAGSAVVAFFRSLGGAIGVSALGAVMVNRVRTYLQENLSAIGVDGTGGESGTIPKLSTLPAPIRTAMEGAYGHGIGDLFLYAAPVAFLALIAVLFIKEVPLRTSAHTVQAEAPADPEPALTEPARPRNGSAPGRHAQRDRQTPATAGSETTSAETTSPNGFGAVPHHLETQPFAPEPSVLTATRERPYASLATEAYGLGGRGGQGGQNSVEIRGLVTGQDGGPVGRAVLTLIDVRGHQLGRTVTRDDGGYALAAPGGGTYVLIASAGDRDPQVATLVVGEQPVDFDMVLAASGRLVGTVRGTDGGPVAEAMVVVTDVRGEVVATGATDAEGGFSFSGVVAGTYTLTVSGAAYRPAAVPIEVLGTGQTRQDVVLLPGARVRGTVRVRDGVPLADARVTLLDAAGNVVGMVTTGEDGEYAFTDLTGGRYTVVATGYPPVANSVNLDGQGDEPYDVWLGHPE</sequence>
<keyword evidence="3 6" id="KW-1133">Transmembrane helix</keyword>
<dbReference type="PRINTS" id="PR01036">
    <property type="entry name" value="TCRTETB"/>
</dbReference>
<comment type="subcellular location">
    <subcellularLocation>
        <location evidence="1">Cell membrane</location>
        <topology evidence="1">Multi-pass membrane protein</topology>
    </subcellularLocation>
</comment>
<feature type="transmembrane region" description="Helical" evidence="6">
    <location>
        <begin position="386"/>
        <end position="408"/>
    </location>
</feature>
<feature type="transmembrane region" description="Helical" evidence="6">
    <location>
        <begin position="361"/>
        <end position="380"/>
    </location>
</feature>
<dbReference type="CDD" id="cd17502">
    <property type="entry name" value="MFS_Azr1_MDR_like"/>
    <property type="match status" value="1"/>
</dbReference>
<dbReference type="SUPFAM" id="SSF49464">
    <property type="entry name" value="Carboxypeptidase regulatory domain-like"/>
    <property type="match status" value="2"/>
</dbReference>
<dbReference type="PROSITE" id="PS50850">
    <property type="entry name" value="MFS"/>
    <property type="match status" value="1"/>
</dbReference>
<dbReference type="EMBL" id="BOOB01000073">
    <property type="protein sequence ID" value="GIH36909.1"/>
    <property type="molecule type" value="Genomic_DNA"/>
</dbReference>